<dbReference type="SMART" id="SM00261">
    <property type="entry name" value="FU"/>
    <property type="match status" value="1"/>
</dbReference>
<evidence type="ECO:0000256" key="6">
    <source>
        <dbReference type="SAM" id="SignalP"/>
    </source>
</evidence>
<feature type="domain" description="EGF-like" evidence="7">
    <location>
        <begin position="153"/>
        <end position="191"/>
    </location>
</feature>
<dbReference type="Proteomes" id="UP000192578">
    <property type="component" value="Unassembled WGS sequence"/>
</dbReference>
<evidence type="ECO:0000256" key="4">
    <source>
        <dbReference type="ARBA" id="ARBA00023157"/>
    </source>
</evidence>
<dbReference type="CDD" id="cd00055">
    <property type="entry name" value="EGF_Lam"/>
    <property type="match status" value="1"/>
</dbReference>
<sequence>MPVADIIPMVTIIDRKWLNFGLFCSLLLTTSGLAADPKLECQACKDFVESFWQGHGNTAKSNFGGGNTDWEETRLGSYATSETRLVEILEHACSSGSAKDQCHQFAEKHEDQIENWYFHRQKSDPDFEGWLCVKNAKVCCPKNTFGKLCDHCPIGDSDFPCSGRGECDGNGTTSGTGKCRCQKGYTGLTCDSCGNGFEEVERDSVLLLCEDVNECELDPHTCNDREYCFNTQGAYTCNKCHVACKGCTGAGTARCKACAEGYVLSNGTCTAIPHGLFSRFLLLFSRFDKTVVFCGGGLVTSYFFVKSGDYGKLTLVGVLMATKTSLRKKTMPMVALNQPARV</sequence>
<evidence type="ECO:0000259" key="7">
    <source>
        <dbReference type="PROSITE" id="PS50026"/>
    </source>
</evidence>
<feature type="signal peptide" evidence="6">
    <location>
        <begin position="1"/>
        <end position="34"/>
    </location>
</feature>
<dbReference type="AlphaFoldDB" id="A0A1W0XA12"/>
<evidence type="ECO:0000313" key="9">
    <source>
        <dbReference type="Proteomes" id="UP000192578"/>
    </source>
</evidence>
<dbReference type="Pfam" id="PF11938">
    <property type="entry name" value="DUF3456"/>
    <property type="match status" value="1"/>
</dbReference>
<comment type="caution">
    <text evidence="5">Lacks conserved residue(s) required for the propagation of feature annotation.</text>
</comment>
<evidence type="ECO:0000256" key="1">
    <source>
        <dbReference type="ARBA" id="ARBA00005897"/>
    </source>
</evidence>
<reference evidence="9" key="1">
    <citation type="submission" date="2017-01" db="EMBL/GenBank/DDBJ databases">
        <title>Comparative genomics of anhydrobiosis in the tardigrade Hypsibius dujardini.</title>
        <authorList>
            <person name="Yoshida Y."/>
            <person name="Koutsovoulos G."/>
            <person name="Laetsch D."/>
            <person name="Stevens L."/>
            <person name="Kumar S."/>
            <person name="Horikawa D."/>
            <person name="Ishino K."/>
            <person name="Komine S."/>
            <person name="Tomita M."/>
            <person name="Blaxter M."/>
            <person name="Arakawa K."/>
        </authorList>
    </citation>
    <scope>NUCLEOTIDE SEQUENCE [LARGE SCALE GENOMIC DNA]</scope>
    <source>
        <strain evidence="9">Z151</strain>
    </source>
</reference>
<gene>
    <name evidence="8" type="ORF">BV898_01782</name>
</gene>
<dbReference type="CDD" id="cd00064">
    <property type="entry name" value="FU"/>
    <property type="match status" value="1"/>
</dbReference>
<dbReference type="OrthoDB" id="19903at2759"/>
<protein>
    <submittedName>
        <fullName evidence="8">Cysteine-rich with EGF-like domain protein 2</fullName>
    </submittedName>
</protein>
<dbReference type="PROSITE" id="PS01187">
    <property type="entry name" value="EGF_CA"/>
    <property type="match status" value="1"/>
</dbReference>
<dbReference type="InterPro" id="IPR018097">
    <property type="entry name" value="EGF_Ca-bd_CS"/>
</dbReference>
<comment type="caution">
    <text evidence="8">The sequence shown here is derived from an EMBL/GenBank/DDBJ whole genome shotgun (WGS) entry which is preliminary data.</text>
</comment>
<dbReference type="PROSITE" id="PS00022">
    <property type="entry name" value="EGF_1"/>
    <property type="match status" value="1"/>
</dbReference>
<organism evidence="8 9">
    <name type="scientific">Hypsibius exemplaris</name>
    <name type="common">Freshwater tardigrade</name>
    <dbReference type="NCBI Taxonomy" id="2072580"/>
    <lineage>
        <taxon>Eukaryota</taxon>
        <taxon>Metazoa</taxon>
        <taxon>Ecdysozoa</taxon>
        <taxon>Tardigrada</taxon>
        <taxon>Eutardigrada</taxon>
        <taxon>Parachela</taxon>
        <taxon>Hypsibioidea</taxon>
        <taxon>Hypsibiidae</taxon>
        <taxon>Hypsibius</taxon>
    </lineage>
</organism>
<keyword evidence="2 5" id="KW-0245">EGF-like domain</keyword>
<evidence type="ECO:0000313" key="8">
    <source>
        <dbReference type="EMBL" id="OQV24240.1"/>
    </source>
</evidence>
<evidence type="ECO:0000256" key="2">
    <source>
        <dbReference type="ARBA" id="ARBA00022536"/>
    </source>
</evidence>
<keyword evidence="6" id="KW-0732">Signal</keyword>
<feature type="disulfide bond" evidence="5">
    <location>
        <begin position="181"/>
        <end position="190"/>
    </location>
</feature>
<dbReference type="Gene3D" id="2.10.25.10">
    <property type="entry name" value="Laminin"/>
    <property type="match status" value="1"/>
</dbReference>
<keyword evidence="3" id="KW-0106">Calcium</keyword>
<dbReference type="SUPFAM" id="SSF57184">
    <property type="entry name" value="Growth factor receptor domain"/>
    <property type="match status" value="1"/>
</dbReference>
<dbReference type="InterPro" id="IPR006212">
    <property type="entry name" value="Furin_repeat"/>
</dbReference>
<accession>A0A1W0XA12</accession>
<dbReference type="GO" id="GO:0005509">
    <property type="term" value="F:calcium ion binding"/>
    <property type="evidence" value="ECO:0007669"/>
    <property type="project" value="InterPro"/>
</dbReference>
<keyword evidence="4 5" id="KW-1015">Disulfide bond</keyword>
<dbReference type="SMART" id="SM00181">
    <property type="entry name" value="EGF"/>
    <property type="match status" value="2"/>
</dbReference>
<dbReference type="PROSITE" id="PS50026">
    <property type="entry name" value="EGF_3"/>
    <property type="match status" value="1"/>
</dbReference>
<proteinExistence type="inferred from homology"/>
<name>A0A1W0XA12_HYPEX</name>
<dbReference type="InterPro" id="IPR000742">
    <property type="entry name" value="EGF"/>
</dbReference>
<evidence type="ECO:0000256" key="5">
    <source>
        <dbReference type="PROSITE-ProRule" id="PRU00076"/>
    </source>
</evidence>
<evidence type="ECO:0000256" key="3">
    <source>
        <dbReference type="ARBA" id="ARBA00022837"/>
    </source>
</evidence>
<comment type="similarity">
    <text evidence="1">Belongs to the CRELD family.</text>
</comment>
<dbReference type="PROSITE" id="PS01248">
    <property type="entry name" value="EGF_LAM_1"/>
    <property type="match status" value="1"/>
</dbReference>
<dbReference type="InterPro" id="IPR002049">
    <property type="entry name" value="LE_dom"/>
</dbReference>
<dbReference type="InterPro" id="IPR009030">
    <property type="entry name" value="Growth_fac_rcpt_cys_sf"/>
</dbReference>
<keyword evidence="9" id="KW-1185">Reference proteome</keyword>
<dbReference type="InterPro" id="IPR021852">
    <property type="entry name" value="DUF3456"/>
</dbReference>
<dbReference type="EMBL" id="MTYJ01000007">
    <property type="protein sequence ID" value="OQV24240.1"/>
    <property type="molecule type" value="Genomic_DNA"/>
</dbReference>
<feature type="chain" id="PRO_5012777259" evidence="6">
    <location>
        <begin position="35"/>
        <end position="342"/>
    </location>
</feature>